<evidence type="ECO:0000313" key="1">
    <source>
        <dbReference type="EMBL" id="SVA35997.1"/>
    </source>
</evidence>
<sequence length="287" mass="32672">MKLRNTMIWTSALIFLICAVAGVGTQELILSELLFRANESVIDYEQRFSNAVAEENYTQRIIRADGSIAGERQLRSDILLILLPGADSWLGFRDVFEVDGKPVRDRDLRLQALFLGEVRLAVDQALEISQESARYNIGQVKRTVNLPTIALSFLHPLNQHRFAFEKIGELSIDKRQTWAIRYHERVQPTVVQTQSGDLFAHGTLWLDVQNGKALRTHLVLGDAMSDVRTTIKVNYWHNEDIGTLVPEVMNELYENPKDARANRIEATAVYSNFRKFDVSTDVSVIQE</sequence>
<gene>
    <name evidence="1" type="ORF">METZ01_LOCUS88851</name>
</gene>
<organism evidence="1">
    <name type="scientific">marine metagenome</name>
    <dbReference type="NCBI Taxonomy" id="408172"/>
    <lineage>
        <taxon>unclassified sequences</taxon>
        <taxon>metagenomes</taxon>
        <taxon>ecological metagenomes</taxon>
    </lineage>
</organism>
<protein>
    <recommendedName>
        <fullName evidence="2">MucB/RseB N-terminal domain-containing protein</fullName>
    </recommendedName>
</protein>
<dbReference type="AlphaFoldDB" id="A0A381V8I7"/>
<reference evidence="1" key="1">
    <citation type="submission" date="2018-05" db="EMBL/GenBank/DDBJ databases">
        <authorList>
            <person name="Lanie J.A."/>
            <person name="Ng W.-L."/>
            <person name="Kazmierczak K.M."/>
            <person name="Andrzejewski T.M."/>
            <person name="Davidsen T.M."/>
            <person name="Wayne K.J."/>
            <person name="Tettelin H."/>
            <person name="Glass J.I."/>
            <person name="Rusch D."/>
            <person name="Podicherti R."/>
            <person name="Tsui H.-C.T."/>
            <person name="Winkler M.E."/>
        </authorList>
    </citation>
    <scope>NUCLEOTIDE SEQUENCE</scope>
</reference>
<evidence type="ECO:0008006" key="2">
    <source>
        <dbReference type="Google" id="ProtNLM"/>
    </source>
</evidence>
<proteinExistence type="predicted"/>
<accession>A0A381V8I7</accession>
<dbReference type="EMBL" id="UINC01007992">
    <property type="protein sequence ID" value="SVA35997.1"/>
    <property type="molecule type" value="Genomic_DNA"/>
</dbReference>
<name>A0A381V8I7_9ZZZZ</name>